<dbReference type="AlphaFoldDB" id="A0A0C1E5B7"/>
<proteinExistence type="predicted"/>
<comment type="caution">
    <text evidence="1">The sequence shown here is derived from an EMBL/GenBank/DDBJ whole genome shotgun (WGS) entry which is preliminary data.</text>
</comment>
<evidence type="ECO:0000313" key="1">
    <source>
        <dbReference type="EMBL" id="KIA76532.1"/>
    </source>
</evidence>
<dbReference type="Proteomes" id="UP000031307">
    <property type="component" value="Unassembled WGS sequence"/>
</dbReference>
<dbReference type="EMBL" id="JSAM01000113">
    <property type="protein sequence ID" value="KIA76532.1"/>
    <property type="molecule type" value="Genomic_DNA"/>
</dbReference>
<accession>A0A0C1E5B7</accession>
<gene>
    <name evidence="1" type="ORF">DB43_AC00020</name>
</gene>
<organism evidence="1 2">
    <name type="scientific">Parachlamydia acanthamoebae</name>
    <dbReference type="NCBI Taxonomy" id="83552"/>
    <lineage>
        <taxon>Bacteria</taxon>
        <taxon>Pseudomonadati</taxon>
        <taxon>Chlamydiota</taxon>
        <taxon>Chlamydiia</taxon>
        <taxon>Parachlamydiales</taxon>
        <taxon>Parachlamydiaceae</taxon>
        <taxon>Parachlamydia</taxon>
    </lineage>
</organism>
<evidence type="ECO:0000313" key="2">
    <source>
        <dbReference type="Proteomes" id="UP000031307"/>
    </source>
</evidence>
<protein>
    <submittedName>
        <fullName evidence="1">Uncharacterized protein</fullName>
    </submittedName>
</protein>
<name>A0A0C1E5B7_9BACT</name>
<reference evidence="1 2" key="1">
    <citation type="journal article" date="2014" name="Mol. Biol. Evol.">
        <title>Massive expansion of Ubiquitination-related gene families within the Chlamydiae.</title>
        <authorList>
            <person name="Domman D."/>
            <person name="Collingro A."/>
            <person name="Lagkouvardos I."/>
            <person name="Gehre L."/>
            <person name="Weinmaier T."/>
            <person name="Rattei T."/>
            <person name="Subtil A."/>
            <person name="Horn M."/>
        </authorList>
    </citation>
    <scope>NUCLEOTIDE SEQUENCE [LARGE SCALE GENOMIC DNA]</scope>
    <source>
        <strain evidence="1 2">OEW1</strain>
    </source>
</reference>
<sequence>MLLVDESIERSIPVCAHFFINLLAGSEQTLVQATTLGAEILGVYAREVFIAIKLTKGTAYVKHSSAP</sequence>